<dbReference type="Proteomes" id="UP000292052">
    <property type="component" value="Unassembled WGS sequence"/>
</dbReference>
<dbReference type="SMART" id="SM00209">
    <property type="entry name" value="TSP1"/>
    <property type="match status" value="2"/>
</dbReference>
<gene>
    <name evidence="6" type="ORF">BDFB_014254</name>
</gene>
<dbReference type="Gene3D" id="2.20.100.10">
    <property type="entry name" value="Thrombospondin type-1 (TSP1) repeat"/>
    <property type="match status" value="2"/>
</dbReference>
<protein>
    <submittedName>
        <fullName evidence="6">Uncharacterized protein</fullName>
    </submittedName>
</protein>
<dbReference type="InterPro" id="IPR050439">
    <property type="entry name" value="ADAMTS_ADAMTS-like"/>
</dbReference>
<evidence type="ECO:0000256" key="3">
    <source>
        <dbReference type="ARBA" id="ARBA00022729"/>
    </source>
</evidence>
<comment type="subcellular location">
    <subcellularLocation>
        <location evidence="1">Secreted</location>
    </subcellularLocation>
</comment>
<sequence>IVNFQANPGVKYGYSLPIEQNTPIIAPPLIKRPDAGVPEPRRLDTPLNALNQRDEARPLHRRTRLRRRFAWKISGVSACSKSCGGGLQATVVTCVREHTQTPVSDRRCAHLDRPMTQPIRCNVKDCPARWEAHWSPCSTTCGEGIQHYVAQCHQELSTGRTIVTNDAACSRPKPTPQAKPCIQEPCDSTRDNELPQTPENSLRNNRQE</sequence>
<evidence type="ECO:0000256" key="1">
    <source>
        <dbReference type="ARBA" id="ARBA00004613"/>
    </source>
</evidence>
<evidence type="ECO:0000256" key="2">
    <source>
        <dbReference type="ARBA" id="ARBA00022525"/>
    </source>
</evidence>
<evidence type="ECO:0000313" key="6">
    <source>
        <dbReference type="EMBL" id="RZC42708.1"/>
    </source>
</evidence>
<dbReference type="GO" id="GO:0004222">
    <property type="term" value="F:metalloendopeptidase activity"/>
    <property type="evidence" value="ECO:0007669"/>
    <property type="project" value="TreeGrafter"/>
</dbReference>
<feature type="region of interest" description="Disordered" evidence="5">
    <location>
        <begin position="167"/>
        <end position="208"/>
    </location>
</feature>
<dbReference type="GO" id="GO:0031012">
    <property type="term" value="C:extracellular matrix"/>
    <property type="evidence" value="ECO:0007669"/>
    <property type="project" value="TreeGrafter"/>
</dbReference>
<evidence type="ECO:0000256" key="4">
    <source>
        <dbReference type="ARBA" id="ARBA00022737"/>
    </source>
</evidence>
<keyword evidence="2" id="KW-0964">Secreted</keyword>
<dbReference type="GO" id="GO:0030198">
    <property type="term" value="P:extracellular matrix organization"/>
    <property type="evidence" value="ECO:0007669"/>
    <property type="project" value="TreeGrafter"/>
</dbReference>
<keyword evidence="7" id="KW-1185">Reference proteome</keyword>
<dbReference type="OrthoDB" id="5781878at2759"/>
<dbReference type="PROSITE" id="PS50092">
    <property type="entry name" value="TSP1"/>
    <property type="match status" value="2"/>
</dbReference>
<dbReference type="InterPro" id="IPR000884">
    <property type="entry name" value="TSP1_rpt"/>
</dbReference>
<reference evidence="6 7" key="1">
    <citation type="submission" date="2017-03" db="EMBL/GenBank/DDBJ databases">
        <title>Genome of the blue death feigning beetle - Asbolus verrucosus.</title>
        <authorList>
            <person name="Rider S.D."/>
        </authorList>
    </citation>
    <scope>NUCLEOTIDE SEQUENCE [LARGE SCALE GENOMIC DNA]</scope>
    <source>
        <strain evidence="6">Butters</strain>
        <tissue evidence="6">Head and leg muscle</tissue>
    </source>
</reference>
<dbReference type="PANTHER" id="PTHR13723">
    <property type="entry name" value="ADAMTS A DISINTEGRIN AND METALLOPROTEASE WITH THROMBOSPONDIN MOTIFS PROTEASE"/>
    <property type="match status" value="1"/>
</dbReference>
<evidence type="ECO:0000256" key="5">
    <source>
        <dbReference type="SAM" id="MobiDB-lite"/>
    </source>
</evidence>
<keyword evidence="4" id="KW-0677">Repeat</keyword>
<feature type="non-terminal residue" evidence="6">
    <location>
        <position position="1"/>
    </location>
</feature>
<keyword evidence="3" id="KW-0732">Signal</keyword>
<feature type="non-terminal residue" evidence="6">
    <location>
        <position position="208"/>
    </location>
</feature>
<dbReference type="PANTHER" id="PTHR13723:SF305">
    <property type="entry name" value="PROTEIN MADD-4"/>
    <property type="match status" value="1"/>
</dbReference>
<comment type="caution">
    <text evidence="6">The sequence shown here is derived from an EMBL/GenBank/DDBJ whole genome shotgun (WGS) entry which is preliminary data.</text>
</comment>
<dbReference type="GO" id="GO:0006508">
    <property type="term" value="P:proteolysis"/>
    <property type="evidence" value="ECO:0007669"/>
    <property type="project" value="TreeGrafter"/>
</dbReference>
<proteinExistence type="predicted"/>
<dbReference type="GO" id="GO:0005576">
    <property type="term" value="C:extracellular region"/>
    <property type="evidence" value="ECO:0007669"/>
    <property type="project" value="UniProtKB-SubCell"/>
</dbReference>
<dbReference type="FunFam" id="2.20.100.10:FF:000005">
    <property type="entry name" value="ADAM metallopeptidase with thrombospondin type 1 motif 9"/>
    <property type="match status" value="1"/>
</dbReference>
<dbReference type="SUPFAM" id="SSF82895">
    <property type="entry name" value="TSP-1 type 1 repeat"/>
    <property type="match status" value="2"/>
</dbReference>
<accession>A0A482WE58</accession>
<dbReference type="EMBL" id="QDEB01005772">
    <property type="protein sequence ID" value="RZC42708.1"/>
    <property type="molecule type" value="Genomic_DNA"/>
</dbReference>
<name>A0A482WE58_ASBVE</name>
<dbReference type="AlphaFoldDB" id="A0A482WE58"/>
<evidence type="ECO:0000313" key="7">
    <source>
        <dbReference type="Proteomes" id="UP000292052"/>
    </source>
</evidence>
<dbReference type="Pfam" id="PF19030">
    <property type="entry name" value="TSP1_ADAMTS"/>
    <property type="match status" value="2"/>
</dbReference>
<dbReference type="STRING" id="1661398.A0A482WE58"/>
<organism evidence="6 7">
    <name type="scientific">Asbolus verrucosus</name>
    <name type="common">Desert ironclad beetle</name>
    <dbReference type="NCBI Taxonomy" id="1661398"/>
    <lineage>
        <taxon>Eukaryota</taxon>
        <taxon>Metazoa</taxon>
        <taxon>Ecdysozoa</taxon>
        <taxon>Arthropoda</taxon>
        <taxon>Hexapoda</taxon>
        <taxon>Insecta</taxon>
        <taxon>Pterygota</taxon>
        <taxon>Neoptera</taxon>
        <taxon>Endopterygota</taxon>
        <taxon>Coleoptera</taxon>
        <taxon>Polyphaga</taxon>
        <taxon>Cucujiformia</taxon>
        <taxon>Tenebrionidae</taxon>
        <taxon>Pimeliinae</taxon>
        <taxon>Asbolus</taxon>
    </lineage>
</organism>
<feature type="compositionally biased region" description="Polar residues" evidence="5">
    <location>
        <begin position="194"/>
        <end position="208"/>
    </location>
</feature>
<dbReference type="InterPro" id="IPR036383">
    <property type="entry name" value="TSP1_rpt_sf"/>
</dbReference>